<sequence>VDTNEKMMDYSSKEFEEMPDDEMKYISEEENEGLAPEEKVLADKIIDEMIREDVNVNSLNGSPPMTSHIPELPTVF</sequence>
<proteinExistence type="predicted"/>
<evidence type="ECO:0000313" key="2">
    <source>
        <dbReference type="EMBL" id="GFC63789.1"/>
    </source>
</evidence>
<accession>A0A699QBY8</accession>
<organism evidence="2">
    <name type="scientific">Tanacetum cinerariifolium</name>
    <name type="common">Dalmatian daisy</name>
    <name type="synonym">Chrysanthemum cinerariifolium</name>
    <dbReference type="NCBI Taxonomy" id="118510"/>
    <lineage>
        <taxon>Eukaryota</taxon>
        <taxon>Viridiplantae</taxon>
        <taxon>Streptophyta</taxon>
        <taxon>Embryophyta</taxon>
        <taxon>Tracheophyta</taxon>
        <taxon>Spermatophyta</taxon>
        <taxon>Magnoliopsida</taxon>
        <taxon>eudicotyledons</taxon>
        <taxon>Gunneridae</taxon>
        <taxon>Pentapetalae</taxon>
        <taxon>asterids</taxon>
        <taxon>campanulids</taxon>
        <taxon>Asterales</taxon>
        <taxon>Asteraceae</taxon>
        <taxon>Asteroideae</taxon>
        <taxon>Anthemideae</taxon>
        <taxon>Anthemidinae</taxon>
        <taxon>Tanacetum</taxon>
    </lineage>
</organism>
<gene>
    <name evidence="2" type="ORF">Tci_835759</name>
</gene>
<feature type="non-terminal residue" evidence="2">
    <location>
        <position position="1"/>
    </location>
</feature>
<comment type="caution">
    <text evidence="2">The sequence shown here is derived from an EMBL/GenBank/DDBJ whole genome shotgun (WGS) entry which is preliminary data.</text>
</comment>
<dbReference type="AlphaFoldDB" id="A0A699QBY8"/>
<protein>
    <submittedName>
        <fullName evidence="2">Uncharacterized protein</fullName>
    </submittedName>
</protein>
<dbReference type="EMBL" id="BKCJ010999507">
    <property type="protein sequence ID" value="GFC63789.1"/>
    <property type="molecule type" value="Genomic_DNA"/>
</dbReference>
<feature type="region of interest" description="Disordered" evidence="1">
    <location>
        <begin position="57"/>
        <end position="76"/>
    </location>
</feature>
<evidence type="ECO:0000256" key="1">
    <source>
        <dbReference type="SAM" id="MobiDB-lite"/>
    </source>
</evidence>
<name>A0A699QBY8_TANCI</name>
<reference evidence="2" key="1">
    <citation type="journal article" date="2019" name="Sci. Rep.">
        <title>Draft genome of Tanacetum cinerariifolium, the natural source of mosquito coil.</title>
        <authorList>
            <person name="Yamashiro T."/>
            <person name="Shiraishi A."/>
            <person name="Satake H."/>
            <person name="Nakayama K."/>
        </authorList>
    </citation>
    <scope>NUCLEOTIDE SEQUENCE</scope>
</reference>